<dbReference type="RefSeq" id="WP_066131892.1">
    <property type="nucleotide sequence ID" value="NZ_CP014525.1"/>
</dbReference>
<comment type="similarity">
    <text evidence="1">Belongs to the UPF0751 family.</text>
</comment>
<evidence type="ECO:0008006" key="5">
    <source>
        <dbReference type="Google" id="ProtNLM"/>
    </source>
</evidence>
<evidence type="ECO:0000256" key="2">
    <source>
        <dbReference type="SAM" id="Coils"/>
    </source>
</evidence>
<dbReference type="InterPro" id="IPR016772">
    <property type="entry name" value="UCP020408"/>
</dbReference>
<dbReference type="KEGG" id="hjo:AY555_00325"/>
<evidence type="ECO:0000313" key="3">
    <source>
        <dbReference type="EMBL" id="AMW33869.1"/>
    </source>
</evidence>
<dbReference type="Pfam" id="PF10087">
    <property type="entry name" value="DUF2325"/>
    <property type="match status" value="1"/>
</dbReference>
<protein>
    <recommendedName>
        <fullName evidence="5">DUF2325 domain-containing protein</fullName>
    </recommendedName>
</protein>
<proteinExistence type="inferred from homology"/>
<dbReference type="EMBL" id="CP014525">
    <property type="protein sequence ID" value="AMW33869.1"/>
    <property type="molecule type" value="Genomic_DNA"/>
</dbReference>
<name>A0A143DBA8_9PROT</name>
<feature type="coiled-coil region" evidence="2">
    <location>
        <begin position="170"/>
        <end position="279"/>
    </location>
</feature>
<evidence type="ECO:0000256" key="1">
    <source>
        <dbReference type="ARBA" id="ARBA00007189"/>
    </source>
</evidence>
<dbReference type="OrthoDB" id="7829313at2"/>
<keyword evidence="2" id="KW-0175">Coiled coil</keyword>
<dbReference type="GeneID" id="53315609"/>
<reference evidence="3 4" key="1">
    <citation type="submission" date="2016-02" db="EMBL/GenBank/DDBJ databases">
        <title>Complete Genome of H5569, the type strain of the newly described species Haematospirillium jordaniae.</title>
        <authorList>
            <person name="Nicholson A.C."/>
            <person name="Humrighouse B.W."/>
            <person name="Loparov V."/>
            <person name="McQuiston J.R."/>
        </authorList>
    </citation>
    <scope>NUCLEOTIDE SEQUENCE [LARGE SCALE GENOMIC DNA]</scope>
    <source>
        <strain evidence="3 4">H5569</strain>
    </source>
</reference>
<organism evidence="3 4">
    <name type="scientific">Haematospirillum jordaniae</name>
    <dbReference type="NCBI Taxonomy" id="1549855"/>
    <lineage>
        <taxon>Bacteria</taxon>
        <taxon>Pseudomonadati</taxon>
        <taxon>Pseudomonadota</taxon>
        <taxon>Alphaproteobacteria</taxon>
        <taxon>Rhodospirillales</taxon>
        <taxon>Novispirillaceae</taxon>
        <taxon>Haematospirillum</taxon>
    </lineage>
</organism>
<keyword evidence="4" id="KW-1185">Reference proteome</keyword>
<sequence>MSPINLPKDLLAQSAPLSSRRPRLDEIAPRWHCSIVGTCLTLADLRKLAAKLSVHLAPDISDYRLHGAIVHLAAQNKILGKQVMRILDKRYQATVSRFMRTRDEGELSTLWNEALEGGDIPGAYWALMTHPLDCSDLRERAYGEVHMLSHLSGAVQRADMQKIVRLEASLAERTAEIGRLRALMAQARDERDEARRNIAIASIQQRRVEDLASRLADLESGDILRTAEEAARTARAERDALARQIEGLLRRLDLLSERESGEKERNRALEARVVELENRLRQEGPNLHGTCDGNRGEDDIDLKKQKILYVGGISHVARHLEDVVRSCNGEFIHHDGGLDDGCPQLAGAVSCVDMVFCPVTCVSHEAMVHIKRNCRKACKLFVPLPNHSISTFRRVLGQVHARMVS</sequence>
<accession>A0A143DBA8</accession>
<dbReference type="Proteomes" id="UP000076066">
    <property type="component" value="Chromosome"/>
</dbReference>
<dbReference type="AlphaFoldDB" id="A0A143DBA8"/>
<dbReference type="STRING" id="1549855.AY555_00325"/>
<evidence type="ECO:0000313" key="4">
    <source>
        <dbReference type="Proteomes" id="UP000076066"/>
    </source>
</evidence>
<gene>
    <name evidence="3" type="ORF">AY555_00325</name>
</gene>